<protein>
    <submittedName>
        <fullName evidence="3">BirA family biotin operon repressor/biotin-[acetyl-CoA-carboxylase] ligase</fullName>
    </submittedName>
</protein>
<sequence length="266" mass="28434">MAFDLNEVTAGLAGTEFAGRLVHLPSVGSTNTLALEAAQAGARGGVWVADEQTTGRGRGAHRWHSIAGDGLYVSILVAPALTLERSLWISLATGLASRQAIRHVAGLDADIRWPNDLLLGGKKCGGILVETSITPATSGSLESTLRYAVIGIGINLNHESFPEEISQLATSLRRESGRTVRRETFLVRLLQALEKELRRLARPGGKDLLERFSAASSWVHGKRVHVDESGGYAGVTAGLDVRGFLLVDCEDGVRRTVLSGGVREQH</sequence>
<evidence type="ECO:0000313" key="4">
    <source>
        <dbReference type="Proteomes" id="UP000292958"/>
    </source>
</evidence>
<reference evidence="3 4" key="1">
    <citation type="submission" date="2019-02" db="EMBL/GenBank/DDBJ databases">
        <title>Genomic Encyclopedia of Archaeal and Bacterial Type Strains, Phase II (KMG-II): from individual species to whole genera.</title>
        <authorList>
            <person name="Goeker M."/>
        </authorList>
    </citation>
    <scope>NUCLEOTIDE SEQUENCE [LARGE SCALE GENOMIC DNA]</scope>
    <source>
        <strain evidence="3 4">DSM 18101</strain>
    </source>
</reference>
<dbReference type="EMBL" id="SHKW01000001">
    <property type="protein sequence ID" value="RZU40979.1"/>
    <property type="molecule type" value="Genomic_DNA"/>
</dbReference>
<gene>
    <name evidence="3" type="ORF">BDD14_2470</name>
</gene>
<dbReference type="CDD" id="cd16442">
    <property type="entry name" value="BPL"/>
    <property type="match status" value="1"/>
</dbReference>
<dbReference type="PROSITE" id="PS51733">
    <property type="entry name" value="BPL_LPL_CATALYTIC"/>
    <property type="match status" value="1"/>
</dbReference>
<dbReference type="Pfam" id="PF03099">
    <property type="entry name" value="BPL_LplA_LipB"/>
    <property type="match status" value="1"/>
</dbReference>
<evidence type="ECO:0000313" key="3">
    <source>
        <dbReference type="EMBL" id="RZU40979.1"/>
    </source>
</evidence>
<dbReference type="InterPro" id="IPR004143">
    <property type="entry name" value="BPL_LPL_catalytic"/>
</dbReference>
<dbReference type="Proteomes" id="UP000292958">
    <property type="component" value="Unassembled WGS sequence"/>
</dbReference>
<dbReference type="InterPro" id="IPR045864">
    <property type="entry name" value="aa-tRNA-synth_II/BPL/LPL"/>
</dbReference>
<dbReference type="Gene3D" id="3.30.930.10">
    <property type="entry name" value="Bira Bifunctional Protein, Domain 2"/>
    <property type="match status" value="1"/>
</dbReference>
<dbReference type="OrthoDB" id="9807064at2"/>
<evidence type="ECO:0000256" key="1">
    <source>
        <dbReference type="ARBA" id="ARBA00022598"/>
    </source>
</evidence>
<dbReference type="PANTHER" id="PTHR12835:SF5">
    <property type="entry name" value="BIOTIN--PROTEIN LIGASE"/>
    <property type="match status" value="1"/>
</dbReference>
<dbReference type="RefSeq" id="WP_130418974.1">
    <property type="nucleotide sequence ID" value="NZ_SHKW01000001.1"/>
</dbReference>
<evidence type="ECO:0000259" key="2">
    <source>
        <dbReference type="PROSITE" id="PS51733"/>
    </source>
</evidence>
<dbReference type="InterPro" id="IPR004408">
    <property type="entry name" value="Biotin_CoA_COase_ligase"/>
</dbReference>
<dbReference type="PANTHER" id="PTHR12835">
    <property type="entry name" value="BIOTIN PROTEIN LIGASE"/>
    <property type="match status" value="1"/>
</dbReference>
<comment type="caution">
    <text evidence="3">The sequence shown here is derived from an EMBL/GenBank/DDBJ whole genome shotgun (WGS) entry which is preliminary data.</text>
</comment>
<dbReference type="AlphaFoldDB" id="A0A4Q7YVF5"/>
<name>A0A4Q7YVF5_9BACT</name>
<proteinExistence type="predicted"/>
<keyword evidence="1 3" id="KW-0436">Ligase</keyword>
<keyword evidence="4" id="KW-1185">Reference proteome</keyword>
<dbReference type="Gene3D" id="2.30.30.100">
    <property type="match status" value="1"/>
</dbReference>
<organism evidence="3 4">
    <name type="scientific">Edaphobacter modestus</name>
    <dbReference type="NCBI Taxonomy" id="388466"/>
    <lineage>
        <taxon>Bacteria</taxon>
        <taxon>Pseudomonadati</taxon>
        <taxon>Acidobacteriota</taxon>
        <taxon>Terriglobia</taxon>
        <taxon>Terriglobales</taxon>
        <taxon>Acidobacteriaceae</taxon>
        <taxon>Edaphobacter</taxon>
    </lineage>
</organism>
<dbReference type="GO" id="GO:0004077">
    <property type="term" value="F:biotin--[biotin carboxyl-carrier protein] ligase activity"/>
    <property type="evidence" value="ECO:0007669"/>
    <property type="project" value="InterPro"/>
</dbReference>
<feature type="domain" description="BPL/LPL catalytic" evidence="2">
    <location>
        <begin position="6"/>
        <end position="201"/>
    </location>
</feature>
<dbReference type="SUPFAM" id="SSF55681">
    <property type="entry name" value="Class II aaRS and biotin synthetases"/>
    <property type="match status" value="1"/>
</dbReference>
<accession>A0A4Q7YVF5</accession>
<dbReference type="NCBIfam" id="TIGR00121">
    <property type="entry name" value="birA_ligase"/>
    <property type="match status" value="1"/>
</dbReference>
<dbReference type="GO" id="GO:0005737">
    <property type="term" value="C:cytoplasm"/>
    <property type="evidence" value="ECO:0007669"/>
    <property type="project" value="TreeGrafter"/>
</dbReference>